<evidence type="ECO:0000313" key="3">
    <source>
        <dbReference type="Proteomes" id="UP000186917"/>
    </source>
</evidence>
<feature type="transmembrane region" description="Helical" evidence="1">
    <location>
        <begin position="12"/>
        <end position="30"/>
    </location>
</feature>
<keyword evidence="1" id="KW-0472">Membrane</keyword>
<dbReference type="Proteomes" id="UP000186917">
    <property type="component" value="Unassembled WGS sequence"/>
</dbReference>
<accession>A0A1N7RCN2</accession>
<feature type="transmembrane region" description="Helical" evidence="1">
    <location>
        <begin position="69"/>
        <end position="88"/>
    </location>
</feature>
<sequence>MEMGTNAHVQYINVAGLITGIIIAGILLKQGILNHYIIIAGFLCMAVYHFWFTFLFVPDASLKQIAIPYCSQGVGVGLVFVPLVLYTTSAIPSTLSLSAGFAGVSGRFWGTNIGFCLLQNAKVFLQRNHYSKLQQFVTPESTETQSRLASLTASFTAKGYTPEAAAQLAYQQINASVSRQSMLLSNMEIYTAIGWALVIVVLLLVLSKPLLFSFHKMKESTLQLLPKTLW</sequence>
<dbReference type="RefSeq" id="WP_076382063.1">
    <property type="nucleotide sequence ID" value="NZ_AP017422.1"/>
</dbReference>
<evidence type="ECO:0000313" key="2">
    <source>
        <dbReference type="EMBL" id="SIT32754.1"/>
    </source>
</evidence>
<keyword evidence="1" id="KW-0812">Transmembrane</keyword>
<dbReference type="EMBL" id="FTOR01000011">
    <property type="protein sequence ID" value="SIT32754.1"/>
    <property type="molecule type" value="Genomic_DNA"/>
</dbReference>
<keyword evidence="3" id="KW-1185">Reference proteome</keyword>
<dbReference type="STRING" id="477680.SAMN05421788_111219"/>
<keyword evidence="1" id="KW-1133">Transmembrane helix</keyword>
<reference evidence="3" key="1">
    <citation type="submission" date="2017-01" db="EMBL/GenBank/DDBJ databases">
        <authorList>
            <person name="Varghese N."/>
            <person name="Submissions S."/>
        </authorList>
    </citation>
    <scope>NUCLEOTIDE SEQUENCE [LARGE SCALE GENOMIC DNA]</scope>
    <source>
        <strain evidence="3">DSM 21054</strain>
    </source>
</reference>
<evidence type="ECO:0008006" key="4">
    <source>
        <dbReference type="Google" id="ProtNLM"/>
    </source>
</evidence>
<feature type="transmembrane region" description="Helical" evidence="1">
    <location>
        <begin position="36"/>
        <end position="57"/>
    </location>
</feature>
<proteinExistence type="predicted"/>
<feature type="transmembrane region" description="Helical" evidence="1">
    <location>
        <begin position="189"/>
        <end position="211"/>
    </location>
</feature>
<protein>
    <recommendedName>
        <fullName evidence="4">MFS transporter, DHA2 family, multidrug resistance protein</fullName>
    </recommendedName>
</protein>
<evidence type="ECO:0000256" key="1">
    <source>
        <dbReference type="SAM" id="Phobius"/>
    </source>
</evidence>
<dbReference type="AlphaFoldDB" id="A0A1N7RCN2"/>
<organism evidence="2 3">
    <name type="scientific">Filimonas lacunae</name>
    <dbReference type="NCBI Taxonomy" id="477680"/>
    <lineage>
        <taxon>Bacteria</taxon>
        <taxon>Pseudomonadati</taxon>
        <taxon>Bacteroidota</taxon>
        <taxon>Chitinophagia</taxon>
        <taxon>Chitinophagales</taxon>
        <taxon>Chitinophagaceae</taxon>
        <taxon>Filimonas</taxon>
    </lineage>
</organism>
<gene>
    <name evidence="2" type="ORF">SAMN05421788_111219</name>
</gene>
<name>A0A1N7RCN2_9BACT</name>